<accession>S4RAD0</accession>
<feature type="region of interest" description="Disordered" evidence="1">
    <location>
        <begin position="200"/>
        <end position="250"/>
    </location>
</feature>
<dbReference type="InterPro" id="IPR041477">
    <property type="entry name" value="DUF5577"/>
</dbReference>
<dbReference type="Pfam" id="PF17740">
    <property type="entry name" value="DUF5577"/>
    <property type="match status" value="1"/>
</dbReference>
<dbReference type="CDD" id="cd09531">
    <property type="entry name" value="SAM_CS047"/>
    <property type="match status" value="1"/>
</dbReference>
<dbReference type="AlphaFoldDB" id="S4RAD0"/>
<evidence type="ECO:0000313" key="3">
    <source>
        <dbReference type="Ensembl" id="ENSPMAP00000002161.1"/>
    </source>
</evidence>
<dbReference type="InterPro" id="IPR013761">
    <property type="entry name" value="SAM/pointed_sf"/>
</dbReference>
<evidence type="ECO:0000259" key="2">
    <source>
        <dbReference type="Pfam" id="PF17740"/>
    </source>
</evidence>
<dbReference type="InterPro" id="IPR040772">
    <property type="entry name" value="C19orf47_SAM"/>
</dbReference>
<dbReference type="GeneTree" id="ENSGT00390000005773"/>
<organism evidence="3">
    <name type="scientific">Petromyzon marinus</name>
    <name type="common">Sea lamprey</name>
    <dbReference type="NCBI Taxonomy" id="7757"/>
    <lineage>
        <taxon>Eukaryota</taxon>
        <taxon>Metazoa</taxon>
        <taxon>Chordata</taxon>
        <taxon>Craniata</taxon>
        <taxon>Vertebrata</taxon>
        <taxon>Cyclostomata</taxon>
        <taxon>Hyperoartia</taxon>
        <taxon>Petromyzontiformes</taxon>
        <taxon>Petromyzontidae</taxon>
        <taxon>Petromyzon</taxon>
    </lineage>
</organism>
<dbReference type="Pfam" id="PF18017">
    <property type="entry name" value="SAM_4"/>
    <property type="match status" value="1"/>
</dbReference>
<reference evidence="3" key="1">
    <citation type="submission" date="2025-08" db="UniProtKB">
        <authorList>
            <consortium name="Ensembl"/>
        </authorList>
    </citation>
    <scope>IDENTIFICATION</scope>
</reference>
<name>S4RAD0_PETMA</name>
<feature type="region of interest" description="Disordered" evidence="1">
    <location>
        <begin position="103"/>
        <end position="158"/>
    </location>
</feature>
<sequence>TSEWIQFFKDAGIPVGPAANYAVTFTDNRIQKSMLMDLSREILHEMGIAVVGDVIAILKHAKVAHQQEIGKVAGIQTKSSGVLSTSSSLKRGQISPASRMIANSLSRDSPPNTPTRAASPEAPKLSFTVANRLGARPKPGTSVSEAQPEEVPVKRRRRVTAEMEGKYVVNMPKGITSRTKKILEQQTAKKKPLVRNSVFDRLGAESKPDTTTGTKPTGVFSRLGKVVAEDDKASSGGSSESQDNDEDTGSVLQYAGVLKRARLGLGKAAPRPTSSAFLLRASKPPVVTAIKRLAVTRSGGGSGSSVSKSKV</sequence>
<feature type="domain" description="DUF5577" evidence="2">
    <location>
        <begin position="88"/>
        <end position="275"/>
    </location>
</feature>
<dbReference type="HOGENOM" id="CLU_047260_0_0_1"/>
<feature type="compositionally biased region" description="Polar residues" evidence="1">
    <location>
        <begin position="103"/>
        <end position="116"/>
    </location>
</feature>
<evidence type="ECO:0000256" key="1">
    <source>
        <dbReference type="SAM" id="MobiDB-lite"/>
    </source>
</evidence>
<dbReference type="GO" id="GO:0005634">
    <property type="term" value="C:nucleus"/>
    <property type="evidence" value="ECO:0007669"/>
    <property type="project" value="TreeGrafter"/>
</dbReference>
<dbReference type="Gene3D" id="1.10.150.50">
    <property type="entry name" value="Transcription Factor, Ets-1"/>
    <property type="match status" value="1"/>
</dbReference>
<dbReference type="OMA" id="DHRIQKN"/>
<dbReference type="PANTHER" id="PTHR21359:SF1">
    <property type="entry name" value="DUF5577 DOMAIN-CONTAINING PROTEIN"/>
    <property type="match status" value="1"/>
</dbReference>
<dbReference type="Ensembl" id="ENSPMAT00000002172.1">
    <property type="protein sequence ID" value="ENSPMAP00000002161.1"/>
    <property type="gene ID" value="ENSPMAG00000001970.1"/>
</dbReference>
<reference evidence="3" key="2">
    <citation type="submission" date="2025-09" db="UniProtKB">
        <authorList>
            <consortium name="Ensembl"/>
        </authorList>
    </citation>
    <scope>IDENTIFICATION</scope>
</reference>
<dbReference type="SUPFAM" id="SSF47769">
    <property type="entry name" value="SAM/Pointed domain"/>
    <property type="match status" value="1"/>
</dbReference>
<dbReference type="InterPro" id="IPR039161">
    <property type="entry name" value="C19orf47-like"/>
</dbReference>
<feature type="compositionally biased region" description="Low complexity" evidence="1">
    <location>
        <begin position="209"/>
        <end position="218"/>
    </location>
</feature>
<dbReference type="PANTHER" id="PTHR21359">
    <property type="entry name" value="DUF5577 DOMAIN-CONTAINING PROTEIN"/>
    <property type="match status" value="1"/>
</dbReference>
<proteinExistence type="predicted"/>
<protein>
    <submittedName>
        <fullName evidence="3">Chromosome 19 open reading frame 47</fullName>
    </submittedName>
</protein>